<evidence type="ECO:0000313" key="2">
    <source>
        <dbReference type="EMBL" id="WPH04409.1"/>
    </source>
</evidence>
<dbReference type="InterPro" id="IPR017926">
    <property type="entry name" value="GATASE"/>
</dbReference>
<dbReference type="InterPro" id="IPR029062">
    <property type="entry name" value="Class_I_gatase-like"/>
</dbReference>
<accession>A0AAQ3RAM7</accession>
<reference evidence="2 3" key="1">
    <citation type="submission" date="2023-11" db="EMBL/GenBank/DDBJ databases">
        <title>An acidophilic fungus is an integral part of prey digestion in a carnivorous sundew plant.</title>
        <authorList>
            <person name="Tsai I.J."/>
        </authorList>
    </citation>
    <scope>NUCLEOTIDE SEQUENCE [LARGE SCALE GENOMIC DNA]</scope>
    <source>
        <strain evidence="2">169a</strain>
    </source>
</reference>
<dbReference type="Gene3D" id="3.40.50.880">
    <property type="match status" value="1"/>
</dbReference>
<feature type="domain" description="Glutamine amidotransferase" evidence="1">
    <location>
        <begin position="72"/>
        <end position="206"/>
    </location>
</feature>
<evidence type="ECO:0000259" key="1">
    <source>
        <dbReference type="Pfam" id="PF00117"/>
    </source>
</evidence>
<keyword evidence="3" id="KW-1185">Reference proteome</keyword>
<dbReference type="SUPFAM" id="SSF52317">
    <property type="entry name" value="Class I glutamine amidotransferase-like"/>
    <property type="match status" value="1"/>
</dbReference>
<dbReference type="CDD" id="cd01741">
    <property type="entry name" value="GATase1_1"/>
    <property type="match status" value="1"/>
</dbReference>
<dbReference type="InterPro" id="IPR044992">
    <property type="entry name" value="ChyE-like"/>
</dbReference>
<sequence length="255" mass="28842">MRPPLRIAILECDSPLGRTKEKYGGYGPLFKELLNKGVKQVVEHDGVDGVNVPELEIGWFDVVGQSDMYPDLEAWDAVLISGSKFNSYDNDAWILKLVEFTKKVLKQNRVRLIGVCFGHQIIGRALNVKVGRSDQGWEIAVTPIQLTPRGKEIFRLEELAIHQMHRDIVFEYPESVEALGHSDRCAVQGMYAKNRLITVQGHPEFTGIIVDELLDVRHDMGIFNDELYKSGKSRVMNHHDGVAISAAFIRFLLDE</sequence>
<dbReference type="PANTHER" id="PTHR42695">
    <property type="entry name" value="GLUTAMINE AMIDOTRANSFERASE YLR126C-RELATED"/>
    <property type="match status" value="1"/>
</dbReference>
<dbReference type="EMBL" id="CP138592">
    <property type="protein sequence ID" value="WPH04409.1"/>
    <property type="molecule type" value="Genomic_DNA"/>
</dbReference>
<name>A0AAQ3RAM7_9PEZI</name>
<dbReference type="Pfam" id="PF00117">
    <property type="entry name" value="GATase"/>
    <property type="match status" value="1"/>
</dbReference>
<dbReference type="PANTHER" id="PTHR42695:SF5">
    <property type="entry name" value="GLUTAMINE AMIDOTRANSFERASE YLR126C-RELATED"/>
    <property type="match status" value="1"/>
</dbReference>
<dbReference type="AlphaFoldDB" id="A0AAQ3RAM7"/>
<evidence type="ECO:0000313" key="3">
    <source>
        <dbReference type="Proteomes" id="UP001303373"/>
    </source>
</evidence>
<gene>
    <name evidence="2" type="ORF">R9X50_00730000</name>
</gene>
<dbReference type="PROSITE" id="PS51273">
    <property type="entry name" value="GATASE_TYPE_1"/>
    <property type="match status" value="1"/>
</dbReference>
<dbReference type="GO" id="GO:0005829">
    <property type="term" value="C:cytosol"/>
    <property type="evidence" value="ECO:0007669"/>
    <property type="project" value="TreeGrafter"/>
</dbReference>
<dbReference type="GO" id="GO:0005634">
    <property type="term" value="C:nucleus"/>
    <property type="evidence" value="ECO:0007669"/>
    <property type="project" value="TreeGrafter"/>
</dbReference>
<protein>
    <submittedName>
        <fullName evidence="2">Class I glutamine amidotransferase-like protein</fullName>
    </submittedName>
</protein>
<organism evidence="2 3">
    <name type="scientific">Acrodontium crateriforme</name>
    <dbReference type="NCBI Taxonomy" id="150365"/>
    <lineage>
        <taxon>Eukaryota</taxon>
        <taxon>Fungi</taxon>
        <taxon>Dikarya</taxon>
        <taxon>Ascomycota</taxon>
        <taxon>Pezizomycotina</taxon>
        <taxon>Dothideomycetes</taxon>
        <taxon>Dothideomycetidae</taxon>
        <taxon>Mycosphaerellales</taxon>
        <taxon>Teratosphaeriaceae</taxon>
        <taxon>Acrodontium</taxon>
    </lineage>
</organism>
<proteinExistence type="predicted"/>
<dbReference type="Proteomes" id="UP001303373">
    <property type="component" value="Chromosome 13"/>
</dbReference>
<keyword evidence="2" id="KW-0315">Glutamine amidotransferase</keyword>